<evidence type="ECO:0000256" key="3">
    <source>
        <dbReference type="SAM" id="SignalP"/>
    </source>
</evidence>
<feature type="domain" description="Dystroglycan-type cadherin-like" evidence="4">
    <location>
        <begin position="24"/>
        <end position="125"/>
    </location>
</feature>
<organism evidence="5 6">
    <name type="scientific">Trichoderma longibrachiatum ATCC 18648</name>
    <dbReference type="NCBI Taxonomy" id="983965"/>
    <lineage>
        <taxon>Eukaryota</taxon>
        <taxon>Fungi</taxon>
        <taxon>Dikarya</taxon>
        <taxon>Ascomycota</taxon>
        <taxon>Pezizomycotina</taxon>
        <taxon>Sordariomycetes</taxon>
        <taxon>Hypocreomycetidae</taxon>
        <taxon>Hypocreales</taxon>
        <taxon>Hypocreaceae</taxon>
        <taxon>Trichoderma</taxon>
    </lineage>
</organism>
<dbReference type="EMBL" id="KZ679135">
    <property type="protein sequence ID" value="PTB74695.1"/>
    <property type="molecule type" value="Genomic_DNA"/>
</dbReference>
<dbReference type="InterPro" id="IPR015919">
    <property type="entry name" value="Cadherin-like_sf"/>
</dbReference>
<keyword evidence="3" id="KW-0732">Signal</keyword>
<dbReference type="Gene3D" id="2.60.40.10">
    <property type="entry name" value="Immunoglobulins"/>
    <property type="match status" value="3"/>
</dbReference>
<keyword evidence="6" id="KW-1185">Reference proteome</keyword>
<feature type="region of interest" description="Disordered" evidence="1">
    <location>
        <begin position="549"/>
        <end position="630"/>
    </location>
</feature>
<dbReference type="InterPro" id="IPR013783">
    <property type="entry name" value="Ig-like_fold"/>
</dbReference>
<feature type="domain" description="Dystroglycan-type cadherin-like" evidence="4">
    <location>
        <begin position="144"/>
        <end position="239"/>
    </location>
</feature>
<feature type="region of interest" description="Disordered" evidence="1">
    <location>
        <begin position="423"/>
        <end position="445"/>
    </location>
</feature>
<sequence length="934" mass="101221">MSSRPLLAALSTLSLLQSAFANPTISYPFNAQLPPVARPNHAFSYSFSPNTFRSDSHMTYSLGDHPNWLSLESESRRLYGTPQEEDIPPGEVVGQEFGLVATDDVGSTTMNATLVISRRPPPSVHIPISQQMDNFGQFSAPSSILSYPSTEFRYTFDPNTFGEGTNLSYYASSNDSTPLPAWIRFNDKTLTFSGRTPAFESLVQPPQKFDFSLVASDIVGFSGTSLSFAIVVGSHKLTVDDPVVIINATRGAKASYDGLTKGIQLDNEAIRPGSLDVSAEDMPSWLTLDPATLRLEGTPRENDDSGNFTIVIRDSFADALSVLVQVDVATGLFQSNLEDIQIEPGKEFNLDLSASFRDPSDIELKVDTSPEVGWLHVDGAKISGTAPKAAKGKFNMSIKAVSKSTGLSETHKLRAEFVIPDESLSTASSSGPKPTGAASAKSEDSRRHRLGTTDVLLATILPVLFITFAIMLLICVMRRRRRQRQTYISASKHRPKISDPIRFTLRNDESDADTIFHLENTVRSKASNARLIRKGDGILSEVASRVSSRSKASGTLRDTSVLRAPPRPLASGARSGTPRSVSPLTDDGDHGSWFTVERATTGGKSHKSSESNQSDTTLPEVAQPYLPTSGFLSEAGENAFRSGLDLTLPSLDDLADLQPMPLAITKPSTQSDGSGTFSATTSSSAALPSSLHLVHEPFSPSLVSRALEPAKGPQKEKQAEGQAAKATELQQPEQARLPSEQWSSQGGSSWLGAESARGPKSFRTEPSFGSNENWRAAPGRRDPSVAYLELVDETPFMPSRTASRITLEERRSLELMSPSKWGEDERKSTIRPMRSTSAISMLSEGDVSVFGEREAPTVPPPQVSRSESPSERNKTSLLVVLLLPSSTPPPRSLFGPRETSQPWAKPSRSPLSKRCVSDAMPPVEWPLFHLLSSL</sequence>
<keyword evidence="2" id="KW-0472">Membrane</keyword>
<dbReference type="GO" id="GO:0005509">
    <property type="term" value="F:calcium ion binding"/>
    <property type="evidence" value="ECO:0007669"/>
    <property type="project" value="InterPro"/>
</dbReference>
<evidence type="ECO:0000313" key="6">
    <source>
        <dbReference type="Proteomes" id="UP000240760"/>
    </source>
</evidence>
<evidence type="ECO:0000256" key="2">
    <source>
        <dbReference type="SAM" id="Phobius"/>
    </source>
</evidence>
<dbReference type="STRING" id="983965.A0A2T4BZM6"/>
<feature type="compositionally biased region" description="Polar residues" evidence="1">
    <location>
        <begin position="423"/>
        <end position="432"/>
    </location>
</feature>
<evidence type="ECO:0000256" key="1">
    <source>
        <dbReference type="SAM" id="MobiDB-lite"/>
    </source>
</evidence>
<gene>
    <name evidence="5" type="ORF">M440DRAFT_1440123</name>
</gene>
<feature type="region of interest" description="Disordered" evidence="1">
    <location>
        <begin position="707"/>
        <end position="781"/>
    </location>
</feature>
<name>A0A2T4BZM6_TRILO</name>
<reference evidence="5 6" key="1">
    <citation type="submission" date="2016-07" db="EMBL/GenBank/DDBJ databases">
        <title>Multiple horizontal gene transfer events from other fungi enriched the ability of initially mycotrophic Trichoderma (Ascomycota) to feed on dead plant biomass.</title>
        <authorList>
            <consortium name="DOE Joint Genome Institute"/>
            <person name="Aerts A."/>
            <person name="Atanasova L."/>
            <person name="Chenthamara K."/>
            <person name="Zhang J."/>
            <person name="Grujic M."/>
            <person name="Henrissat B."/>
            <person name="Kuo A."/>
            <person name="Salamov A."/>
            <person name="Lipzen A."/>
            <person name="Labutti K."/>
            <person name="Barry K."/>
            <person name="Miao Y."/>
            <person name="Rahimi M.J."/>
            <person name="Shen Q."/>
            <person name="Grigoriev I.V."/>
            <person name="Kubicek C.P."/>
            <person name="Druzhinina I.S."/>
        </authorList>
    </citation>
    <scope>NUCLEOTIDE SEQUENCE [LARGE SCALE GENOMIC DNA]</scope>
    <source>
        <strain evidence="5 6">ATCC 18648</strain>
    </source>
</reference>
<feature type="region of interest" description="Disordered" evidence="1">
    <location>
        <begin position="663"/>
        <end position="682"/>
    </location>
</feature>
<feature type="compositionally biased region" description="Low complexity" evidence="1">
    <location>
        <begin position="671"/>
        <end position="682"/>
    </location>
</feature>
<dbReference type="SMART" id="SM00736">
    <property type="entry name" value="CADG"/>
    <property type="match status" value="2"/>
</dbReference>
<dbReference type="InterPro" id="IPR006644">
    <property type="entry name" value="Cadg"/>
</dbReference>
<accession>A0A2T4BZM6</accession>
<dbReference type="GO" id="GO:0016020">
    <property type="term" value="C:membrane"/>
    <property type="evidence" value="ECO:0007669"/>
    <property type="project" value="InterPro"/>
</dbReference>
<dbReference type="Proteomes" id="UP000240760">
    <property type="component" value="Unassembled WGS sequence"/>
</dbReference>
<dbReference type="Pfam" id="PF05345">
    <property type="entry name" value="He_PIG"/>
    <property type="match status" value="3"/>
</dbReference>
<feature type="chain" id="PRO_5015586812" description="Dystroglycan-type cadherin-like domain-containing protein" evidence="3">
    <location>
        <begin position="22"/>
        <end position="934"/>
    </location>
</feature>
<keyword evidence="2" id="KW-1133">Transmembrane helix</keyword>
<feature type="compositionally biased region" description="Low complexity" evidence="1">
    <location>
        <begin position="875"/>
        <end position="885"/>
    </location>
</feature>
<feature type="signal peptide" evidence="3">
    <location>
        <begin position="1"/>
        <end position="21"/>
    </location>
</feature>
<keyword evidence="2" id="KW-0812">Transmembrane</keyword>
<evidence type="ECO:0000259" key="4">
    <source>
        <dbReference type="SMART" id="SM00736"/>
    </source>
</evidence>
<feature type="compositionally biased region" description="Low complexity" evidence="1">
    <location>
        <begin position="741"/>
        <end position="750"/>
    </location>
</feature>
<dbReference type="SUPFAM" id="SSF49313">
    <property type="entry name" value="Cadherin-like"/>
    <property type="match status" value="3"/>
</dbReference>
<evidence type="ECO:0000313" key="5">
    <source>
        <dbReference type="EMBL" id="PTB74695.1"/>
    </source>
</evidence>
<proteinExistence type="predicted"/>
<feature type="region of interest" description="Disordered" evidence="1">
    <location>
        <begin position="851"/>
        <end position="915"/>
    </location>
</feature>
<dbReference type="AlphaFoldDB" id="A0A2T4BZM6"/>
<dbReference type="OrthoDB" id="41532at2759"/>
<feature type="transmembrane region" description="Helical" evidence="2">
    <location>
        <begin position="455"/>
        <end position="476"/>
    </location>
</feature>
<protein>
    <recommendedName>
        <fullName evidence="4">Dystroglycan-type cadherin-like domain-containing protein</fullName>
    </recommendedName>
</protein>